<dbReference type="PROSITE" id="PS51257">
    <property type="entry name" value="PROKAR_LIPOPROTEIN"/>
    <property type="match status" value="1"/>
</dbReference>
<dbReference type="AlphaFoldDB" id="A0A1W6U4C6"/>
<proteinExistence type="predicted"/>
<dbReference type="RefSeq" id="WP_086046606.1">
    <property type="nucleotide sequence ID" value="NZ_CP017889.1"/>
</dbReference>
<dbReference type="Pfam" id="PF18642">
    <property type="entry name" value="IMPa_helical"/>
    <property type="match status" value="1"/>
</dbReference>
<dbReference type="InterPro" id="IPR041549">
    <property type="entry name" value="IMPa_helical"/>
</dbReference>
<dbReference type="InterPro" id="IPR031161">
    <property type="entry name" value="Peptidase_M60_dom"/>
</dbReference>
<evidence type="ECO:0000259" key="1">
    <source>
        <dbReference type="PROSITE" id="PS51723"/>
    </source>
</evidence>
<protein>
    <recommendedName>
        <fullName evidence="1">Peptidase M60 domain-containing protein</fullName>
    </recommendedName>
</protein>
<reference evidence="2" key="1">
    <citation type="submission" date="2016-10" db="EMBL/GenBank/DDBJ databases">
        <title>The High Quality Genome of Vibrio alginolyticus K01M1.</title>
        <authorList>
            <person name="Wendling C."/>
            <person name="Chibani C.M."/>
            <person name="Hertel R."/>
            <person name="Sproer C."/>
            <person name="Bunk B."/>
            <person name="Overmann J."/>
            <person name="Roth O."/>
            <person name="Liesegang H."/>
        </authorList>
    </citation>
    <scope>NUCLEOTIDE SEQUENCE</scope>
    <source>
        <strain evidence="2">K05K4</strain>
    </source>
</reference>
<organism evidence="2">
    <name type="scientific">Vibrio alginolyticus</name>
    <dbReference type="NCBI Taxonomy" id="663"/>
    <lineage>
        <taxon>Bacteria</taxon>
        <taxon>Pseudomonadati</taxon>
        <taxon>Pseudomonadota</taxon>
        <taxon>Gammaproteobacteria</taxon>
        <taxon>Vibrionales</taxon>
        <taxon>Vibrionaceae</taxon>
        <taxon>Vibrio</taxon>
    </lineage>
</organism>
<feature type="domain" description="Peptidase M60" evidence="1">
    <location>
        <begin position="453"/>
        <end position="782"/>
    </location>
</feature>
<dbReference type="InterPro" id="IPR040711">
    <property type="entry name" value="IMPa_N_2"/>
</dbReference>
<dbReference type="SMART" id="SM01276">
    <property type="entry name" value="M60-like"/>
    <property type="match status" value="1"/>
</dbReference>
<gene>
    <name evidence="2" type="ORF">K05K4_10170</name>
</gene>
<dbReference type="Gene3D" id="1.10.390.30">
    <property type="entry name" value="Peptidase M60, enhancin-like domain 3"/>
    <property type="match status" value="1"/>
</dbReference>
<dbReference type="PROSITE" id="PS51723">
    <property type="entry name" value="PEPTIDASE_M60"/>
    <property type="match status" value="1"/>
</dbReference>
<sequence length="907" mass="101989">MKKTILSLGIAALATGCGGGEGESQPNAQVKPTPAPVQQALETGNALLVSDPSDFIRESRQVVEAHKMQSNTIKSAIAKNLSGLYWDPTHDAAILAPKYGFNDTILMTNKAMVSGYKDQAMSIGVAGEKSNGQRYALLGSNPFRTAQRFPDSSNAAMTKWLSNLVTWLSGGVTSNVVIAQMDQSYYFPDEQATRNWLKDNVSQELAFNEANLCDGSKLLSCLQTNTPNLLILSQHLQSGDTNQQVLDALAYAEQAQIPVLYLHWDGGLTELGRDILEKFHVDYVGDNYWRKLGLVDWAPSSLMNFVPDSVATQQALLSRFESQNFNVDLSQCEDKSCPDTANMESQFYAGANSIRHRLKKLDEQKVDLFNQDGYQYEKLMVLLADHYRQTVVFPMDKQSTQTTEFLKSYFADYVQYNSRSVNPKQPNMGNFSRSEFSPEVKRISATINMESKRNFRSAGVYALPGETFTVTRNDSNEVTTKIVINSLRSGATHEFSKDGYTRPKMLTSFAYEVKPGETITLTSPYGGPIQVHFNNNDVPVALTFSHVAQHPVWRSEKDNDAFIQELEANLFDWAELITPGFEVHSKRDKMLESVNDEMWSTPAEMALATEEYVHNYPHVLAGFQGPGIDEVPEIIQYAKNQGWEIANIDMVKHMNADQATCGYGCSGNPYDAYWSFSPLGHGDLHELGHGLEKGRFRFAGWEGHSTTNYYSYYSKSRFFQNTGKVSTCQSLDFKGQFELLQVSRTQADPNAYMAAQNQTSWSWGARVYIQMMMAAQHEGVLKNGWHLLARLHLIEREFNRLKSDDALWDERRLSIGFANYSREEANSISNNDWLLIALSYISQRDMTSYLDMWGFSFTEKAKQQVVALNLPPMPLTYFASSNTGYCLNEFAQTPITIDGQTVWPLNQ</sequence>
<evidence type="ECO:0000313" key="2">
    <source>
        <dbReference type="EMBL" id="ARP17858.1"/>
    </source>
</evidence>
<accession>A0A1W6U4C6</accession>
<name>A0A1W6U4C6_VIBAL</name>
<dbReference type="EMBL" id="CP017902">
    <property type="protein sequence ID" value="ARP17858.1"/>
    <property type="molecule type" value="Genomic_DNA"/>
</dbReference>
<dbReference type="NCBIfam" id="NF038322">
    <property type="entry name" value="ImpA_fam_HExGH"/>
    <property type="match status" value="1"/>
</dbReference>
<dbReference type="InterPro" id="IPR042279">
    <property type="entry name" value="Pep_M60_3"/>
</dbReference>
<dbReference type="Pfam" id="PF18650">
    <property type="entry name" value="IMPa_N_2"/>
    <property type="match status" value="1"/>
</dbReference>